<keyword evidence="6" id="KW-0378">Hydrolase</keyword>
<evidence type="ECO:0000256" key="5">
    <source>
        <dbReference type="ARBA" id="ARBA00022729"/>
    </source>
</evidence>
<gene>
    <name evidence="10" type="ORF">FSB_LOCUS20394</name>
</gene>
<evidence type="ECO:0000256" key="6">
    <source>
        <dbReference type="ARBA" id="ARBA00022801"/>
    </source>
</evidence>
<sequence length="142" mass="15938">MDYMRYMPQLQHQIKAEWRRESSYDNKYDDGSGIGGYYVSDSLTFDEFHGEAVTYNSCVRILNTRGMPPIETMFKLDRQFDGMLGFGPGKSSVLSQLASQGMTPRVVSHCLRGAPDANVVGFLVFGEALHLDVAYNPMVPNQ</sequence>
<evidence type="ECO:0000256" key="2">
    <source>
        <dbReference type="ARBA" id="ARBA00007447"/>
    </source>
</evidence>
<reference evidence="10" key="1">
    <citation type="submission" date="2018-02" db="EMBL/GenBank/DDBJ databases">
        <authorList>
            <person name="Cohen D.B."/>
            <person name="Kent A.D."/>
        </authorList>
    </citation>
    <scope>NUCLEOTIDE SEQUENCE</scope>
</reference>
<comment type="subcellular location">
    <subcellularLocation>
        <location evidence="1">Membrane</location>
    </subcellularLocation>
</comment>
<keyword evidence="8" id="KW-0472">Membrane</keyword>
<dbReference type="Pfam" id="PF14543">
    <property type="entry name" value="TAXi_N"/>
    <property type="match status" value="1"/>
</dbReference>
<evidence type="ECO:0000256" key="1">
    <source>
        <dbReference type="ARBA" id="ARBA00004370"/>
    </source>
</evidence>
<organism evidence="10">
    <name type="scientific">Fagus sylvatica</name>
    <name type="common">Beechnut</name>
    <dbReference type="NCBI Taxonomy" id="28930"/>
    <lineage>
        <taxon>Eukaryota</taxon>
        <taxon>Viridiplantae</taxon>
        <taxon>Streptophyta</taxon>
        <taxon>Embryophyta</taxon>
        <taxon>Tracheophyta</taxon>
        <taxon>Spermatophyta</taxon>
        <taxon>Magnoliopsida</taxon>
        <taxon>eudicotyledons</taxon>
        <taxon>Gunneridae</taxon>
        <taxon>Pentapetalae</taxon>
        <taxon>rosids</taxon>
        <taxon>fabids</taxon>
        <taxon>Fagales</taxon>
        <taxon>Fagaceae</taxon>
        <taxon>Fagus</taxon>
    </lineage>
</organism>
<dbReference type="PANTHER" id="PTHR13683">
    <property type="entry name" value="ASPARTYL PROTEASES"/>
    <property type="match status" value="1"/>
</dbReference>
<evidence type="ECO:0000259" key="9">
    <source>
        <dbReference type="Pfam" id="PF14543"/>
    </source>
</evidence>
<dbReference type="InterPro" id="IPR032861">
    <property type="entry name" value="TAXi_N"/>
</dbReference>
<dbReference type="GO" id="GO:0004190">
    <property type="term" value="F:aspartic-type endopeptidase activity"/>
    <property type="evidence" value="ECO:0007669"/>
    <property type="project" value="InterPro"/>
</dbReference>
<comment type="similarity">
    <text evidence="2">Belongs to the peptidase A1 family.</text>
</comment>
<dbReference type="GO" id="GO:0016020">
    <property type="term" value="C:membrane"/>
    <property type="evidence" value="ECO:0007669"/>
    <property type="project" value="UniProtKB-SubCell"/>
</dbReference>
<keyword evidence="5" id="KW-0732">Signal</keyword>
<dbReference type="Gene3D" id="2.40.70.10">
    <property type="entry name" value="Acid Proteases"/>
    <property type="match status" value="1"/>
</dbReference>
<dbReference type="SUPFAM" id="SSF50630">
    <property type="entry name" value="Acid proteases"/>
    <property type="match status" value="1"/>
</dbReference>
<keyword evidence="7" id="KW-1133">Transmembrane helix</keyword>
<accession>A0A2N9FYX1</accession>
<evidence type="ECO:0000313" key="10">
    <source>
        <dbReference type="EMBL" id="SPC92512.1"/>
    </source>
</evidence>
<dbReference type="PANTHER" id="PTHR13683:SF375">
    <property type="entry name" value="PEPTIDASE A1 DOMAIN-CONTAINING PROTEIN"/>
    <property type="match status" value="1"/>
</dbReference>
<dbReference type="InterPro" id="IPR001461">
    <property type="entry name" value="Aspartic_peptidase_A1"/>
</dbReference>
<keyword evidence="4" id="KW-0812">Transmembrane</keyword>
<feature type="domain" description="Xylanase inhibitor N-terminal" evidence="9">
    <location>
        <begin position="19"/>
        <end position="126"/>
    </location>
</feature>
<protein>
    <recommendedName>
        <fullName evidence="9">Xylanase inhibitor N-terminal domain-containing protein</fullName>
    </recommendedName>
</protein>
<evidence type="ECO:0000256" key="8">
    <source>
        <dbReference type="ARBA" id="ARBA00023136"/>
    </source>
</evidence>
<proteinExistence type="inferred from homology"/>
<dbReference type="AlphaFoldDB" id="A0A2N9FYX1"/>
<dbReference type="GO" id="GO:0006508">
    <property type="term" value="P:proteolysis"/>
    <property type="evidence" value="ECO:0007669"/>
    <property type="project" value="UniProtKB-KW"/>
</dbReference>
<dbReference type="EMBL" id="OIVN01001313">
    <property type="protein sequence ID" value="SPC92512.1"/>
    <property type="molecule type" value="Genomic_DNA"/>
</dbReference>
<evidence type="ECO:0000256" key="3">
    <source>
        <dbReference type="ARBA" id="ARBA00022670"/>
    </source>
</evidence>
<keyword evidence="3" id="KW-0645">Protease</keyword>
<dbReference type="InterPro" id="IPR021109">
    <property type="entry name" value="Peptidase_aspartic_dom_sf"/>
</dbReference>
<name>A0A2N9FYX1_FAGSY</name>
<evidence type="ECO:0000256" key="4">
    <source>
        <dbReference type="ARBA" id="ARBA00022692"/>
    </source>
</evidence>
<evidence type="ECO:0000256" key="7">
    <source>
        <dbReference type="ARBA" id="ARBA00022989"/>
    </source>
</evidence>